<reference evidence="1 2" key="1">
    <citation type="submission" date="2019-03" db="EMBL/GenBank/DDBJ databases">
        <title>Nitrincola sp. nov. isolated from an Indian soda lake.</title>
        <authorList>
            <person name="Joshi A."/>
            <person name="Thite S.V."/>
            <person name="Joseph N."/>
            <person name="Dhotre D."/>
            <person name="Moorthy M."/>
            <person name="Shouche Y.S."/>
        </authorList>
    </citation>
    <scope>NUCLEOTIDE SEQUENCE [LARGE SCALE GENOMIC DNA]</scope>
    <source>
        <strain evidence="1 2">MEB193</strain>
    </source>
</reference>
<evidence type="ECO:0000313" key="2">
    <source>
        <dbReference type="Proteomes" id="UP000325302"/>
    </source>
</evidence>
<dbReference type="OrthoDB" id="5917490at2"/>
<comment type="caution">
    <text evidence="1">The sequence shown here is derived from an EMBL/GenBank/DDBJ whole genome shotgun (WGS) entry which is preliminary data.</text>
</comment>
<dbReference type="EMBL" id="SMRS01000004">
    <property type="protein sequence ID" value="KAA0875056.1"/>
    <property type="molecule type" value="Genomic_DNA"/>
</dbReference>
<keyword evidence="2" id="KW-1185">Reference proteome</keyword>
<protein>
    <submittedName>
        <fullName evidence="1">Uncharacterized protein</fullName>
    </submittedName>
</protein>
<dbReference type="RefSeq" id="WP_149390636.1">
    <property type="nucleotide sequence ID" value="NZ_SMRS01000004.1"/>
</dbReference>
<dbReference type="AlphaFoldDB" id="A0A5A9W2T3"/>
<evidence type="ECO:0000313" key="1">
    <source>
        <dbReference type="EMBL" id="KAA0875056.1"/>
    </source>
</evidence>
<sequence>MNKRTPSVSWINRVLLILVLLLGLLLLWQLPRFLQDSDDATHLWLTAWPCDLHQGVCSAERGQIQLSLSMTPRPLVSLQPLDIHLELQGVEADWVQLDLQGVEMYMGLNQTLLQSVSSADAASTHLWSGQTELAVCTTGEMTWRAQVIFSAEGQMYRSAFEFDAR</sequence>
<accession>A0A5A9W2T3</accession>
<proteinExistence type="predicted"/>
<dbReference type="Proteomes" id="UP000325302">
    <property type="component" value="Unassembled WGS sequence"/>
</dbReference>
<organism evidence="1 2">
    <name type="scientific">Nitrincola tapanii</name>
    <dbReference type="NCBI Taxonomy" id="1708751"/>
    <lineage>
        <taxon>Bacteria</taxon>
        <taxon>Pseudomonadati</taxon>
        <taxon>Pseudomonadota</taxon>
        <taxon>Gammaproteobacteria</taxon>
        <taxon>Oceanospirillales</taxon>
        <taxon>Oceanospirillaceae</taxon>
        <taxon>Nitrincola</taxon>
    </lineage>
</organism>
<gene>
    <name evidence="1" type="ORF">E1H14_06455</name>
</gene>
<name>A0A5A9W2T3_9GAMM</name>